<feature type="domain" description="Activator of Hsp90 ATPase homologue 1/2-like C-terminal" evidence="3">
    <location>
        <begin position="39"/>
        <end position="144"/>
    </location>
</feature>
<dbReference type="RefSeq" id="WP_193865461.1">
    <property type="nucleotide sequence ID" value="NZ_JADEYR010000004.1"/>
</dbReference>
<comment type="caution">
    <text evidence="4">The sequence shown here is derived from an EMBL/GenBank/DDBJ whole genome shotgun (WGS) entry which is preliminary data.</text>
</comment>
<protein>
    <submittedName>
        <fullName evidence="4">SRPBCC domain-containing protein</fullName>
    </submittedName>
</protein>
<dbReference type="Proteomes" id="UP000644727">
    <property type="component" value="Unassembled WGS sequence"/>
</dbReference>
<evidence type="ECO:0000313" key="4">
    <source>
        <dbReference type="EMBL" id="MBE9403718.1"/>
    </source>
</evidence>
<sequence length="225" mass="24365">MTDTEPLPFVEAVRRSLEIEERGAHVRTALTLTCNLALAPAQLWPLLVDRSELAHWYGQLNGSLSEGGRYRLADGTQGQVLELVEPHKLSLTCEKDGEADPLQIRLDPEDDGTTSLRLTHTTLIDREDFDRYGPGAAAIHWEIAVMALASRTGGWSTCGDCVPMPTPQWLEGPDGAAHLQAWSVRWAAEALAAGVDEASARRGELATSRACQEDPPAMAGMTPEG</sequence>
<name>A0ABR9VZU5_9MICO</name>
<reference evidence="4 5" key="1">
    <citation type="submission" date="2020-10" db="EMBL/GenBank/DDBJ databases">
        <title>Draft genome and description of Brachybacterium epidermidis sp nov.</title>
        <authorList>
            <person name="Boxberger M."/>
            <person name="La Scola B."/>
        </authorList>
    </citation>
    <scope>NUCLEOTIDE SEQUENCE [LARGE SCALE GENOMIC DNA]</scope>
    <source>
        <strain evidence="4 5">Marseille-Q2903</strain>
    </source>
</reference>
<dbReference type="EMBL" id="JADEYR010000004">
    <property type="protein sequence ID" value="MBE9403718.1"/>
    <property type="molecule type" value="Genomic_DNA"/>
</dbReference>
<dbReference type="Pfam" id="PF08327">
    <property type="entry name" value="AHSA1"/>
    <property type="match status" value="1"/>
</dbReference>
<feature type="region of interest" description="Disordered" evidence="2">
    <location>
        <begin position="204"/>
        <end position="225"/>
    </location>
</feature>
<comment type="similarity">
    <text evidence="1">Belongs to the AHA1 family.</text>
</comment>
<accession>A0ABR9VZU5</accession>
<proteinExistence type="inferred from homology"/>
<evidence type="ECO:0000256" key="1">
    <source>
        <dbReference type="ARBA" id="ARBA00006817"/>
    </source>
</evidence>
<evidence type="ECO:0000256" key="2">
    <source>
        <dbReference type="SAM" id="MobiDB-lite"/>
    </source>
</evidence>
<evidence type="ECO:0000259" key="3">
    <source>
        <dbReference type="Pfam" id="PF08327"/>
    </source>
</evidence>
<gene>
    <name evidence="4" type="ORF">IOE58_05810</name>
</gene>
<keyword evidence="5" id="KW-1185">Reference proteome</keyword>
<dbReference type="InterPro" id="IPR013538">
    <property type="entry name" value="ASHA1/2-like_C"/>
</dbReference>
<evidence type="ECO:0000313" key="5">
    <source>
        <dbReference type="Proteomes" id="UP000644727"/>
    </source>
</evidence>
<dbReference type="SUPFAM" id="SSF55961">
    <property type="entry name" value="Bet v1-like"/>
    <property type="match status" value="1"/>
</dbReference>
<dbReference type="InterPro" id="IPR023393">
    <property type="entry name" value="START-like_dom_sf"/>
</dbReference>
<organism evidence="4 5">
    <name type="scientific">Brachybacterium epidermidis</name>
    <dbReference type="NCBI Taxonomy" id="2781983"/>
    <lineage>
        <taxon>Bacteria</taxon>
        <taxon>Bacillati</taxon>
        <taxon>Actinomycetota</taxon>
        <taxon>Actinomycetes</taxon>
        <taxon>Micrococcales</taxon>
        <taxon>Dermabacteraceae</taxon>
        <taxon>Brachybacterium</taxon>
    </lineage>
</organism>
<dbReference type="Gene3D" id="3.30.530.20">
    <property type="match status" value="1"/>
</dbReference>